<evidence type="ECO:0000256" key="6">
    <source>
        <dbReference type="ARBA" id="ARBA00022997"/>
    </source>
</evidence>
<evidence type="ECO:0000313" key="10">
    <source>
        <dbReference type="EMBL" id="SEB87156.1"/>
    </source>
</evidence>
<evidence type="ECO:0000256" key="3">
    <source>
        <dbReference type="ARBA" id="ARBA00022723"/>
    </source>
</evidence>
<comment type="function">
    <text evidence="9">Catalyzes hydrolysis of the D-alanyl-D-alanine dipeptide.</text>
</comment>
<organism evidence="10 11">
    <name type="scientific">Bradyrhizobium lablabi</name>
    <dbReference type="NCBI Taxonomy" id="722472"/>
    <lineage>
        <taxon>Bacteria</taxon>
        <taxon>Pseudomonadati</taxon>
        <taxon>Pseudomonadota</taxon>
        <taxon>Alphaproteobacteria</taxon>
        <taxon>Hyphomicrobiales</taxon>
        <taxon>Nitrobacteraceae</taxon>
        <taxon>Bradyrhizobium</taxon>
    </lineage>
</organism>
<dbReference type="AlphaFoldDB" id="A0A1M7K3N2"/>
<dbReference type="InterPro" id="IPR009045">
    <property type="entry name" value="Zn_M74/Hedgehog-like"/>
</dbReference>
<feature type="binding site" evidence="9">
    <location>
        <position position="212"/>
    </location>
    <ligand>
        <name>Zn(2+)</name>
        <dbReference type="ChEBI" id="CHEBI:29105"/>
        <note>catalytic</note>
    </ligand>
</feature>
<keyword evidence="7 9" id="KW-0482">Metalloprotease</keyword>
<dbReference type="InterPro" id="IPR000755">
    <property type="entry name" value="A_A_dipeptidase"/>
</dbReference>
<evidence type="ECO:0000256" key="5">
    <source>
        <dbReference type="ARBA" id="ARBA00022833"/>
    </source>
</evidence>
<dbReference type="CDD" id="cd14817">
    <property type="entry name" value="D-Ala-D-Ala_dipeptidase_VanX"/>
    <property type="match status" value="1"/>
</dbReference>
<dbReference type="GO" id="GO:0160237">
    <property type="term" value="F:D-Ala-D-Ala dipeptidase activity"/>
    <property type="evidence" value="ECO:0007669"/>
    <property type="project" value="UniProtKB-EC"/>
</dbReference>
<dbReference type="GO" id="GO:0006508">
    <property type="term" value="P:proteolysis"/>
    <property type="evidence" value="ECO:0007669"/>
    <property type="project" value="UniProtKB-KW"/>
</dbReference>
<feature type="binding site" evidence="9">
    <location>
        <position position="297"/>
    </location>
    <ligand>
        <name>Zn(2+)</name>
        <dbReference type="ChEBI" id="CHEBI:29105"/>
        <note>catalytic</note>
    </ligand>
</feature>
<dbReference type="Proteomes" id="UP000183208">
    <property type="component" value="Unassembled WGS sequence"/>
</dbReference>
<dbReference type="HAMAP" id="MF_01924">
    <property type="entry name" value="A_A_dipeptidase"/>
    <property type="match status" value="1"/>
</dbReference>
<dbReference type="EMBL" id="FNTI01000001">
    <property type="protein sequence ID" value="SEB87156.1"/>
    <property type="molecule type" value="Genomic_DNA"/>
</dbReference>
<dbReference type="GO" id="GO:0071555">
    <property type="term" value="P:cell wall organization"/>
    <property type="evidence" value="ECO:0007669"/>
    <property type="project" value="UniProtKB-KW"/>
</dbReference>
<dbReference type="GO" id="GO:0008270">
    <property type="term" value="F:zinc ion binding"/>
    <property type="evidence" value="ECO:0007669"/>
    <property type="project" value="UniProtKB-UniRule"/>
</dbReference>
<keyword evidence="5 9" id="KW-0862">Zinc</keyword>
<sequence>MPCGASANKAVPSYPPVCPTLVMPALVAGIHVFATINLKKDVDGRDIGERKRRRPSDGYAGHDGGGRILKAIVFALVVVASVSQAAAQSLPGGFLYLRDIDPTIIQDIRYAGANNFMGRPLAGYGAGECVVKREVGLALKAIQQDLARQKLSLKMFDCYRPARASHDMVLWAQNGRETPAERRYNPAFSKQELFRLGYIAERSGHSTGAALDLTLVDLAADNSARLDPARAYADCTAPAEARAPEGSVDMGTGYDCSDAKAHTSASQITPAQRKWRNLLVAAMMKQGFVNYSKEWWHFSLPGAGGQAYDFPIPRHN</sequence>
<dbReference type="PANTHER" id="PTHR43126:SF1">
    <property type="entry name" value="D-ALANYL-D-ALANINE DIPEPTIDASE"/>
    <property type="match status" value="1"/>
</dbReference>
<dbReference type="GO" id="GO:0008237">
    <property type="term" value="F:metallopeptidase activity"/>
    <property type="evidence" value="ECO:0007669"/>
    <property type="project" value="UniProtKB-KW"/>
</dbReference>
<evidence type="ECO:0000256" key="7">
    <source>
        <dbReference type="ARBA" id="ARBA00023049"/>
    </source>
</evidence>
<proteinExistence type="inferred from homology"/>
<reference evidence="10 11" key="1">
    <citation type="submission" date="2016-10" db="EMBL/GenBank/DDBJ databases">
        <authorList>
            <person name="de Groot N.N."/>
        </authorList>
    </citation>
    <scope>NUCLEOTIDE SEQUENCE [LARGE SCALE GENOMIC DNA]</scope>
    <source>
        <strain evidence="10 11">GAS522</strain>
    </source>
</reference>
<keyword evidence="2 9" id="KW-0645">Protease</keyword>
<comment type="cofactor">
    <cofactor evidence="9">
        <name>Zn(2+)</name>
        <dbReference type="ChEBI" id="CHEBI:29105"/>
    </cofactor>
    <text evidence="9">Binds 1 zinc ion per subunit.</text>
</comment>
<evidence type="ECO:0000256" key="9">
    <source>
        <dbReference type="HAMAP-Rule" id="MF_01924"/>
    </source>
</evidence>
<comment type="catalytic activity">
    <reaction evidence="1 9">
        <text>D-alanyl-D-alanine + H2O = 2 D-alanine</text>
        <dbReference type="Rhea" id="RHEA:20661"/>
        <dbReference type="ChEBI" id="CHEBI:15377"/>
        <dbReference type="ChEBI" id="CHEBI:57416"/>
        <dbReference type="ChEBI" id="CHEBI:57822"/>
        <dbReference type="EC" id="3.4.13.22"/>
    </reaction>
</comment>
<keyword evidence="3 9" id="KW-0479">Metal-binding</keyword>
<dbReference type="EC" id="3.4.13.22" evidence="9"/>
<dbReference type="PANTHER" id="PTHR43126">
    <property type="entry name" value="D-ALANYL-D-ALANINE DIPEPTIDASE"/>
    <property type="match status" value="1"/>
</dbReference>
<evidence type="ECO:0000256" key="1">
    <source>
        <dbReference type="ARBA" id="ARBA00001362"/>
    </source>
</evidence>
<dbReference type="Gene3D" id="3.30.1380.10">
    <property type="match status" value="1"/>
</dbReference>
<keyword evidence="6 9" id="KW-0224">Dipeptidase</keyword>
<keyword evidence="4 9" id="KW-0378">Hydrolase</keyword>
<comment type="similarity">
    <text evidence="9">Belongs to the peptidase M15D family.</text>
</comment>
<evidence type="ECO:0000256" key="4">
    <source>
        <dbReference type="ARBA" id="ARBA00022801"/>
    </source>
</evidence>
<feature type="active site" description="Proton donor/acceptor" evidence="9">
    <location>
        <position position="294"/>
    </location>
</feature>
<gene>
    <name evidence="9" type="primary">ddpX</name>
    <name evidence="10" type="ORF">SAMN05444171_0111</name>
</gene>
<dbReference type="Pfam" id="PF01427">
    <property type="entry name" value="Peptidase_M15"/>
    <property type="match status" value="2"/>
</dbReference>
<evidence type="ECO:0000256" key="8">
    <source>
        <dbReference type="ARBA" id="ARBA00023316"/>
    </source>
</evidence>
<name>A0A1M7K3N2_9BRAD</name>
<keyword evidence="8" id="KW-0961">Cell wall biogenesis/degradation</keyword>
<feature type="site" description="Transition state stabilizer" evidence="9">
    <location>
        <position position="160"/>
    </location>
</feature>
<feature type="binding site" evidence="9">
    <location>
        <position position="205"/>
    </location>
    <ligand>
        <name>Zn(2+)</name>
        <dbReference type="ChEBI" id="CHEBI:29105"/>
        <note>catalytic</note>
    </ligand>
</feature>
<evidence type="ECO:0000256" key="2">
    <source>
        <dbReference type="ARBA" id="ARBA00022670"/>
    </source>
</evidence>
<protein>
    <recommendedName>
        <fullName evidence="9">D-alanyl-D-alanine dipeptidase</fullName>
        <shortName evidence="9">D-Ala-D-Ala dipeptidase</shortName>
        <ecNumber evidence="9">3.4.13.22</ecNumber>
    </recommendedName>
</protein>
<dbReference type="SUPFAM" id="SSF55166">
    <property type="entry name" value="Hedgehog/DD-peptidase"/>
    <property type="match status" value="1"/>
</dbReference>
<evidence type="ECO:0000313" key="11">
    <source>
        <dbReference type="Proteomes" id="UP000183208"/>
    </source>
</evidence>
<accession>A0A1M7K3N2</accession>